<evidence type="ECO:0000313" key="2">
    <source>
        <dbReference type="EMBL" id="KAF2815970.1"/>
    </source>
</evidence>
<feature type="compositionally biased region" description="Basic residues" evidence="1">
    <location>
        <begin position="183"/>
        <end position="193"/>
    </location>
</feature>
<protein>
    <submittedName>
        <fullName evidence="2 4">Uncharacterized protein</fullName>
    </submittedName>
</protein>
<dbReference type="AlphaFoldDB" id="A0A6A6Z4M0"/>
<sequence>MPSSSPSSVPGSPDRIQWRTQDCRPALFYSNEGLHDLVCGHQVKSTDSECRQNCLHPTAREKQRPPFYCLSCIESIVRSHLDGVVKEFKAQQAQAGKDVSKLNPGFVSMLINTEIKHATSYVLQNTDMGACEVVGEHGRGWQGSARRGRSLGRRAGRGLARDRSMSLFAESDSGEEEGETRGRRGYRRQRSPHRLTGESARLSQNGREVEVEIDDLAEQLGNSLGFRESALIDALVGRLEAVRIEDAE</sequence>
<name>A0A6A6Z4M0_9PEZI</name>
<evidence type="ECO:0000313" key="4">
    <source>
        <dbReference type="RefSeq" id="XP_033582934.1"/>
    </source>
</evidence>
<dbReference type="OrthoDB" id="10438955at2759"/>
<gene>
    <name evidence="2 4" type="ORF">BDZ99DRAFT_514592</name>
</gene>
<proteinExistence type="predicted"/>
<evidence type="ECO:0000256" key="1">
    <source>
        <dbReference type="SAM" id="MobiDB-lite"/>
    </source>
</evidence>
<evidence type="ECO:0000313" key="3">
    <source>
        <dbReference type="Proteomes" id="UP000504636"/>
    </source>
</evidence>
<reference evidence="2 4" key="1">
    <citation type="journal article" date="2020" name="Stud. Mycol.">
        <title>101 Dothideomycetes genomes: a test case for predicting lifestyles and emergence of pathogens.</title>
        <authorList>
            <person name="Haridas S."/>
            <person name="Albert R."/>
            <person name="Binder M."/>
            <person name="Bloem J."/>
            <person name="Labutti K."/>
            <person name="Salamov A."/>
            <person name="Andreopoulos B."/>
            <person name="Baker S."/>
            <person name="Barry K."/>
            <person name="Bills G."/>
            <person name="Bluhm B."/>
            <person name="Cannon C."/>
            <person name="Castanera R."/>
            <person name="Culley D."/>
            <person name="Daum C."/>
            <person name="Ezra D."/>
            <person name="Gonzalez J."/>
            <person name="Henrissat B."/>
            <person name="Kuo A."/>
            <person name="Liang C."/>
            <person name="Lipzen A."/>
            <person name="Lutzoni F."/>
            <person name="Magnuson J."/>
            <person name="Mondo S."/>
            <person name="Nolan M."/>
            <person name="Ohm R."/>
            <person name="Pangilinan J."/>
            <person name="Park H.-J."/>
            <person name="Ramirez L."/>
            <person name="Alfaro M."/>
            <person name="Sun H."/>
            <person name="Tritt A."/>
            <person name="Yoshinaga Y."/>
            <person name="Zwiers L.-H."/>
            <person name="Turgeon B."/>
            <person name="Goodwin S."/>
            <person name="Spatafora J."/>
            <person name="Crous P."/>
            <person name="Grigoriev I."/>
        </authorList>
    </citation>
    <scope>NUCLEOTIDE SEQUENCE</scope>
    <source>
        <strain evidence="2 4">CBS 304.34</strain>
    </source>
</reference>
<keyword evidence="3" id="KW-1185">Reference proteome</keyword>
<reference evidence="4" key="2">
    <citation type="submission" date="2020-04" db="EMBL/GenBank/DDBJ databases">
        <authorList>
            <consortium name="NCBI Genome Project"/>
        </authorList>
    </citation>
    <scope>NUCLEOTIDE SEQUENCE</scope>
    <source>
        <strain evidence="4">CBS 304.34</strain>
    </source>
</reference>
<accession>A0A6A6Z4M0</accession>
<feature type="region of interest" description="Disordered" evidence="1">
    <location>
        <begin position="166"/>
        <end position="199"/>
    </location>
</feature>
<dbReference type="EMBL" id="MU003693">
    <property type="protein sequence ID" value="KAF2815970.1"/>
    <property type="molecule type" value="Genomic_DNA"/>
</dbReference>
<reference evidence="4" key="3">
    <citation type="submission" date="2025-04" db="UniProtKB">
        <authorList>
            <consortium name="RefSeq"/>
        </authorList>
    </citation>
    <scope>IDENTIFICATION</scope>
    <source>
        <strain evidence="4">CBS 304.34</strain>
    </source>
</reference>
<dbReference type="Proteomes" id="UP000504636">
    <property type="component" value="Unplaced"/>
</dbReference>
<dbReference type="RefSeq" id="XP_033582934.1">
    <property type="nucleotide sequence ID" value="XM_033724888.1"/>
</dbReference>
<organism evidence="2">
    <name type="scientific">Mytilinidion resinicola</name>
    <dbReference type="NCBI Taxonomy" id="574789"/>
    <lineage>
        <taxon>Eukaryota</taxon>
        <taxon>Fungi</taxon>
        <taxon>Dikarya</taxon>
        <taxon>Ascomycota</taxon>
        <taxon>Pezizomycotina</taxon>
        <taxon>Dothideomycetes</taxon>
        <taxon>Pleosporomycetidae</taxon>
        <taxon>Mytilinidiales</taxon>
        <taxon>Mytilinidiaceae</taxon>
        <taxon>Mytilinidion</taxon>
    </lineage>
</organism>
<dbReference type="GeneID" id="54465781"/>